<feature type="domain" description="Fibrinogen C-terminal" evidence="3">
    <location>
        <begin position="266"/>
        <end position="327"/>
    </location>
</feature>
<dbReference type="Gene3D" id="3.90.215.10">
    <property type="entry name" value="Gamma Fibrinogen, chain A, domain 1"/>
    <property type="match status" value="1"/>
</dbReference>
<evidence type="ECO:0000256" key="2">
    <source>
        <dbReference type="SAM" id="SignalP"/>
    </source>
</evidence>
<dbReference type="EMBL" id="CAJHJT010000034">
    <property type="protein sequence ID" value="CAD7002370.1"/>
    <property type="molecule type" value="Genomic_DNA"/>
</dbReference>
<evidence type="ECO:0000313" key="5">
    <source>
        <dbReference type="Proteomes" id="UP000606786"/>
    </source>
</evidence>
<keyword evidence="1" id="KW-0175">Coiled coil</keyword>
<dbReference type="InterPro" id="IPR014716">
    <property type="entry name" value="Fibrinogen_a/b/g_C_1"/>
</dbReference>
<organism evidence="4 5">
    <name type="scientific">Ceratitis capitata</name>
    <name type="common">Mediterranean fruit fly</name>
    <name type="synonym">Tephritis capitata</name>
    <dbReference type="NCBI Taxonomy" id="7213"/>
    <lineage>
        <taxon>Eukaryota</taxon>
        <taxon>Metazoa</taxon>
        <taxon>Ecdysozoa</taxon>
        <taxon>Arthropoda</taxon>
        <taxon>Hexapoda</taxon>
        <taxon>Insecta</taxon>
        <taxon>Pterygota</taxon>
        <taxon>Neoptera</taxon>
        <taxon>Endopterygota</taxon>
        <taxon>Diptera</taxon>
        <taxon>Brachycera</taxon>
        <taxon>Muscomorpha</taxon>
        <taxon>Tephritoidea</taxon>
        <taxon>Tephritidae</taxon>
        <taxon>Ceratitis</taxon>
        <taxon>Ceratitis</taxon>
    </lineage>
</organism>
<sequence>MTTTPSTFFIYLLTLIIVWSKPEALTVGENNVYTILYGNEATISGLQREVRIIQQKLQEHRRSLNNLHINYATLLKRFDDLEKKQKHNLEDNLLPKIQRYIEKKLRDQTTDILQAQRNYQKALQSQVDAQRQTFNEEFKKFETKLLKRVQSELPVDRVTSKPDIAELTPFEYLKNLENNAAELKNLPKNAIAILEKIINAIECIDEDVSAFDRDWPAYTSFLPTKDDKSVAVNARPPTSVAGKIPSSCDEAIKMKDATANDVGRGIYTLDLTLYNLSHTFGYCLPDPNGGEAWLLIQRRINDKLSFHRNWQDYRNGFGNLAESFSLALRKSIGCHVREILNYGYNSV</sequence>
<accession>A0A811UTT2</accession>
<gene>
    <name evidence="4" type="ORF">CCAP1982_LOCUS10864</name>
</gene>
<dbReference type="InterPro" id="IPR050373">
    <property type="entry name" value="Fibrinogen_C-term_domain"/>
</dbReference>
<keyword evidence="5" id="KW-1185">Reference proteome</keyword>
<name>A0A811UTT2_CERCA</name>
<keyword evidence="2" id="KW-0732">Signal</keyword>
<dbReference type="OrthoDB" id="7972392at2759"/>
<dbReference type="AlphaFoldDB" id="A0A811UTT2"/>
<dbReference type="SUPFAM" id="SSF56496">
    <property type="entry name" value="Fibrinogen C-terminal domain-like"/>
    <property type="match status" value="1"/>
</dbReference>
<feature type="coiled-coil region" evidence="1">
    <location>
        <begin position="43"/>
        <end position="84"/>
    </location>
</feature>
<evidence type="ECO:0000259" key="3">
    <source>
        <dbReference type="Pfam" id="PF00147"/>
    </source>
</evidence>
<reference evidence="4" key="1">
    <citation type="submission" date="2020-11" db="EMBL/GenBank/DDBJ databases">
        <authorList>
            <person name="Whitehead M."/>
        </authorList>
    </citation>
    <scope>NUCLEOTIDE SEQUENCE</scope>
    <source>
        <strain evidence="4">EGII</strain>
    </source>
</reference>
<dbReference type="Proteomes" id="UP000606786">
    <property type="component" value="Unassembled WGS sequence"/>
</dbReference>
<dbReference type="Pfam" id="PF00147">
    <property type="entry name" value="Fibrinogen_C"/>
    <property type="match status" value="1"/>
</dbReference>
<dbReference type="PANTHER" id="PTHR19143">
    <property type="entry name" value="FIBRINOGEN/TENASCIN/ANGIOPOEITIN"/>
    <property type="match status" value="1"/>
</dbReference>
<proteinExistence type="predicted"/>
<feature type="signal peptide" evidence="2">
    <location>
        <begin position="1"/>
        <end position="20"/>
    </location>
</feature>
<evidence type="ECO:0000256" key="1">
    <source>
        <dbReference type="SAM" id="Coils"/>
    </source>
</evidence>
<evidence type="ECO:0000313" key="4">
    <source>
        <dbReference type="EMBL" id="CAD7002370.1"/>
    </source>
</evidence>
<dbReference type="InterPro" id="IPR036056">
    <property type="entry name" value="Fibrinogen-like_C"/>
</dbReference>
<dbReference type="InterPro" id="IPR002181">
    <property type="entry name" value="Fibrinogen_a/b/g_C_dom"/>
</dbReference>
<protein>
    <submittedName>
        <fullName evidence="4">(Mediterranean fruit fly) hypothetical protein</fullName>
    </submittedName>
</protein>
<feature type="chain" id="PRO_5032627726" evidence="2">
    <location>
        <begin position="21"/>
        <end position="347"/>
    </location>
</feature>
<comment type="caution">
    <text evidence="4">The sequence shown here is derived from an EMBL/GenBank/DDBJ whole genome shotgun (WGS) entry which is preliminary data.</text>
</comment>